<dbReference type="EMBL" id="BAAAID010000005">
    <property type="protein sequence ID" value="GAA0920809.1"/>
    <property type="molecule type" value="Genomic_DNA"/>
</dbReference>
<name>A0ABP3ZID6_9ACTN</name>
<proteinExistence type="predicted"/>
<accession>A0ABP3ZID6</accession>
<comment type="caution">
    <text evidence="1">The sequence shown here is derived from an EMBL/GenBank/DDBJ whole genome shotgun (WGS) entry which is preliminary data.</text>
</comment>
<evidence type="ECO:0008006" key="3">
    <source>
        <dbReference type="Google" id="ProtNLM"/>
    </source>
</evidence>
<reference evidence="2" key="1">
    <citation type="journal article" date="2019" name="Int. J. Syst. Evol. Microbiol.">
        <title>The Global Catalogue of Microorganisms (GCM) 10K type strain sequencing project: providing services to taxonomists for standard genome sequencing and annotation.</title>
        <authorList>
            <consortium name="The Broad Institute Genomics Platform"/>
            <consortium name="The Broad Institute Genome Sequencing Center for Infectious Disease"/>
            <person name="Wu L."/>
            <person name="Ma J."/>
        </authorList>
    </citation>
    <scope>NUCLEOTIDE SEQUENCE [LARGE SCALE GENOMIC DNA]</scope>
    <source>
        <strain evidence="2">JCM 11444</strain>
    </source>
</reference>
<keyword evidence="2" id="KW-1185">Reference proteome</keyword>
<sequence>MTEEAFSPEGPDPDAPGPLAWHELADGQSVTAQVMRRIYRPGPGGGWWYELRLSIWAEVQNRMNCI</sequence>
<evidence type="ECO:0000313" key="1">
    <source>
        <dbReference type="EMBL" id="GAA0920809.1"/>
    </source>
</evidence>
<gene>
    <name evidence="1" type="ORF">GCM10009575_014000</name>
</gene>
<protein>
    <recommendedName>
        <fullName evidence="3">Transposase</fullName>
    </recommendedName>
</protein>
<organism evidence="1 2">
    <name type="scientific">Streptomyces rhizosphaericus</name>
    <dbReference type="NCBI Taxonomy" id="114699"/>
    <lineage>
        <taxon>Bacteria</taxon>
        <taxon>Bacillati</taxon>
        <taxon>Actinomycetota</taxon>
        <taxon>Actinomycetes</taxon>
        <taxon>Kitasatosporales</taxon>
        <taxon>Streptomycetaceae</taxon>
        <taxon>Streptomyces</taxon>
        <taxon>Streptomyces violaceusniger group</taxon>
    </lineage>
</organism>
<dbReference type="Proteomes" id="UP001500418">
    <property type="component" value="Unassembled WGS sequence"/>
</dbReference>
<evidence type="ECO:0000313" key="2">
    <source>
        <dbReference type="Proteomes" id="UP001500418"/>
    </source>
</evidence>